<evidence type="ECO:0000256" key="1">
    <source>
        <dbReference type="ARBA" id="ARBA00007074"/>
    </source>
</evidence>
<dbReference type="Pfam" id="PF00877">
    <property type="entry name" value="NLPC_P60"/>
    <property type="match status" value="1"/>
</dbReference>
<feature type="compositionally biased region" description="Low complexity" evidence="7">
    <location>
        <begin position="142"/>
        <end position="163"/>
    </location>
</feature>
<dbReference type="Gene3D" id="3.90.1720.10">
    <property type="entry name" value="endopeptidase domain like (from Nostoc punctiforme)"/>
    <property type="match status" value="1"/>
</dbReference>
<dbReference type="InterPro" id="IPR051202">
    <property type="entry name" value="Peptidase_C40"/>
</dbReference>
<evidence type="ECO:0000256" key="3">
    <source>
        <dbReference type="ARBA" id="ARBA00022729"/>
    </source>
</evidence>
<dbReference type="PANTHER" id="PTHR47053">
    <property type="entry name" value="MUREIN DD-ENDOPEPTIDASE MEPH-RELATED"/>
    <property type="match status" value="1"/>
</dbReference>
<keyword evidence="5" id="KW-0378">Hydrolase</keyword>
<keyword evidence="6" id="KW-0788">Thiol protease</keyword>
<evidence type="ECO:0000256" key="2">
    <source>
        <dbReference type="ARBA" id="ARBA00022670"/>
    </source>
</evidence>
<dbReference type="EMBL" id="VYKL01000048">
    <property type="protein sequence ID" value="KAA9013846.1"/>
    <property type="molecule type" value="Genomic_DNA"/>
</dbReference>
<dbReference type="PROSITE" id="PS51935">
    <property type="entry name" value="NLPC_P60"/>
    <property type="match status" value="1"/>
</dbReference>
<keyword evidence="12" id="KW-1185">Reference proteome</keyword>
<evidence type="ECO:0000256" key="4">
    <source>
        <dbReference type="ARBA" id="ARBA00022737"/>
    </source>
</evidence>
<accession>A0A5J5GZQ3</accession>
<keyword evidence="4" id="KW-0677">Repeat</keyword>
<dbReference type="PROSITE" id="PS51782">
    <property type="entry name" value="LYSM"/>
    <property type="match status" value="3"/>
</dbReference>
<dbReference type="SUPFAM" id="SSF54106">
    <property type="entry name" value="LysM domain"/>
    <property type="match status" value="3"/>
</dbReference>
<dbReference type="AlphaFoldDB" id="A0A5J5GZQ3"/>
<name>A0A5J5GZQ3_9BACI</name>
<evidence type="ECO:0000259" key="9">
    <source>
        <dbReference type="PROSITE" id="PS51782"/>
    </source>
</evidence>
<dbReference type="InterPro" id="IPR000064">
    <property type="entry name" value="NLP_P60_dom"/>
</dbReference>
<dbReference type="InterPro" id="IPR018392">
    <property type="entry name" value="LysM"/>
</dbReference>
<evidence type="ECO:0000313" key="12">
    <source>
        <dbReference type="Proteomes" id="UP000326671"/>
    </source>
</evidence>
<keyword evidence="2" id="KW-0645">Protease</keyword>
<comment type="similarity">
    <text evidence="1">Belongs to the peptidase C40 family.</text>
</comment>
<dbReference type="GO" id="GO:0006508">
    <property type="term" value="P:proteolysis"/>
    <property type="evidence" value="ECO:0007669"/>
    <property type="project" value="UniProtKB-KW"/>
</dbReference>
<feature type="domain" description="LysM" evidence="9">
    <location>
        <begin position="97"/>
        <end position="140"/>
    </location>
</feature>
<evidence type="ECO:0000259" key="8">
    <source>
        <dbReference type="PROSITE" id="PS50943"/>
    </source>
</evidence>
<dbReference type="SUPFAM" id="SSF54001">
    <property type="entry name" value="Cysteine proteinases"/>
    <property type="match status" value="1"/>
</dbReference>
<reference evidence="11 12" key="1">
    <citation type="submission" date="2019-09" db="EMBL/GenBank/DDBJ databases">
        <title>Whole genome sequences of isolates from the Mars Exploration Rovers.</title>
        <authorList>
            <person name="Seuylemezian A."/>
            <person name="Vaishampayan P."/>
        </authorList>
    </citation>
    <scope>NUCLEOTIDE SEQUENCE [LARGE SCALE GENOMIC DNA]</scope>
    <source>
        <strain evidence="11 12">MER_TA_151</strain>
    </source>
</reference>
<proteinExistence type="inferred from homology"/>
<dbReference type="CDD" id="cd00118">
    <property type="entry name" value="LysM"/>
    <property type="match status" value="3"/>
</dbReference>
<feature type="domain" description="NlpC/P60" evidence="10">
    <location>
        <begin position="238"/>
        <end position="358"/>
    </location>
</feature>
<evidence type="ECO:0000313" key="11">
    <source>
        <dbReference type="EMBL" id="KAA9013846.1"/>
    </source>
</evidence>
<dbReference type="GO" id="GO:0008234">
    <property type="term" value="F:cysteine-type peptidase activity"/>
    <property type="evidence" value="ECO:0007669"/>
    <property type="project" value="UniProtKB-KW"/>
</dbReference>
<dbReference type="PANTHER" id="PTHR47053:SF1">
    <property type="entry name" value="MUREIN DD-ENDOPEPTIDASE MEPH-RELATED"/>
    <property type="match status" value="1"/>
</dbReference>
<keyword evidence="3" id="KW-0732">Signal</keyword>
<organism evidence="11 12">
    <name type="scientific">Niallia endozanthoxylica</name>
    <dbReference type="NCBI Taxonomy" id="2036016"/>
    <lineage>
        <taxon>Bacteria</taxon>
        <taxon>Bacillati</taxon>
        <taxon>Bacillota</taxon>
        <taxon>Bacilli</taxon>
        <taxon>Bacillales</taxon>
        <taxon>Bacillaceae</taxon>
        <taxon>Niallia</taxon>
    </lineage>
</organism>
<evidence type="ECO:0000256" key="6">
    <source>
        <dbReference type="ARBA" id="ARBA00022807"/>
    </source>
</evidence>
<evidence type="ECO:0000259" key="10">
    <source>
        <dbReference type="PROSITE" id="PS51935"/>
    </source>
</evidence>
<dbReference type="Gene3D" id="3.10.350.10">
    <property type="entry name" value="LysM domain"/>
    <property type="match status" value="3"/>
</dbReference>
<dbReference type="InterPro" id="IPR038765">
    <property type="entry name" value="Papain-like_cys_pep_sf"/>
</dbReference>
<dbReference type="PROSITE" id="PS50943">
    <property type="entry name" value="HTH_CROC1"/>
    <property type="match status" value="1"/>
</dbReference>
<evidence type="ECO:0000256" key="7">
    <source>
        <dbReference type="SAM" id="MobiDB-lite"/>
    </source>
</evidence>
<feature type="domain" description="LysM" evidence="9">
    <location>
        <begin position="168"/>
        <end position="211"/>
    </location>
</feature>
<dbReference type="SMART" id="SM00257">
    <property type="entry name" value="LysM"/>
    <property type="match status" value="3"/>
</dbReference>
<sequence>MASTETAATDTAVTPAASTPAPAPAPAVNTASASYTVAAGDTLSKIAFQHGITLAELRALNGISGDLIYSGQVLKVPAGSASTGTSAPSSAPAASGSTYTVAAGDTLIKIANRYGVSLAELKSWNGISGSLIHPGQVLSVGGSSPSVSAPPVAAPTHSSSTPTNAGTSEYVIKSGDTLAKIALQVGLNVTQLKALNGLSSDLIFPGQTLKISGTASANVQPVTNNNQDKQTSVAETANPTIAQVLQHATKLIGTPYVFGGKTPAGFDCSGFIYYVFNQAGESITRLSAAGYYDRSFDVSSPQVGDLVFFKDTYIKGISHLGIYLGNNEFIHAGSNGVDITSLDNVYWKKHFDSFKRFY</sequence>
<feature type="domain" description="HTH cro/C1-type" evidence="8">
    <location>
        <begin position="105"/>
        <end position="121"/>
    </location>
</feature>
<protein>
    <submittedName>
        <fullName evidence="11">LysM peptidoglycan-binding domain-containing protein</fullName>
    </submittedName>
</protein>
<evidence type="ECO:0000256" key="5">
    <source>
        <dbReference type="ARBA" id="ARBA00022801"/>
    </source>
</evidence>
<dbReference type="InterPro" id="IPR036779">
    <property type="entry name" value="LysM_dom_sf"/>
</dbReference>
<feature type="region of interest" description="Disordered" evidence="7">
    <location>
        <begin position="1"/>
        <end position="25"/>
    </location>
</feature>
<feature type="region of interest" description="Disordered" evidence="7">
    <location>
        <begin position="142"/>
        <end position="165"/>
    </location>
</feature>
<dbReference type="InterPro" id="IPR001387">
    <property type="entry name" value="Cro/C1-type_HTH"/>
</dbReference>
<dbReference type="Proteomes" id="UP000326671">
    <property type="component" value="Unassembled WGS sequence"/>
</dbReference>
<dbReference type="OrthoDB" id="9813368at2"/>
<comment type="caution">
    <text evidence="11">The sequence shown here is derived from an EMBL/GenBank/DDBJ whole genome shotgun (WGS) entry which is preliminary data.</text>
</comment>
<dbReference type="Pfam" id="PF01476">
    <property type="entry name" value="LysM"/>
    <property type="match status" value="3"/>
</dbReference>
<gene>
    <name evidence="11" type="ORF">F4V44_24525</name>
</gene>
<feature type="domain" description="LysM" evidence="9">
    <location>
        <begin position="33"/>
        <end position="76"/>
    </location>
</feature>